<name>A0AAD4CDS1_ASPNN</name>
<dbReference type="PANTHER" id="PTHR47784:SF14">
    <property type="entry name" value="ZN(II)2CYS6 TRANSCRIPTION FACTOR (EUROFUNG)"/>
    <property type="match status" value="1"/>
</dbReference>
<dbReference type="SUPFAM" id="SSF57701">
    <property type="entry name" value="Zn2/Cys6 DNA-binding domain"/>
    <property type="match status" value="1"/>
</dbReference>
<gene>
    <name evidence="7" type="ORF">FE257_002424</name>
</gene>
<evidence type="ECO:0000256" key="2">
    <source>
        <dbReference type="ARBA" id="ARBA00023125"/>
    </source>
</evidence>
<sequence length="384" mass="44247">MPSRRSHTKSRKGCRQCKRRHVKCDEELPKCGLCKKRKLECTYPPPSSEADSQHASPPRDASEAVSASNKLPLPTRMLEMRLFHLYLTETYITVCQGPLDANHFQCIVPRMATSHPYLLDALLALSSLHQASMEPDDNRMWLETALKYQSRACSALGQVLADFTLDNCGPAFICSIFIMLSVTAYPCLTKEEYVFDPLSQVLEIRRLIAGCSFLFQQLGQMEQPGEMEEWIRYKEGDKWEDSKLEEEHRSQNLQHLRSELAASLLRIEGQVDAVKEPNKKTYRDTWAFLLESFQRWPWGRPNGGIIAWPLNITEEYIVLLKEGDWVARILFLHYGVGMHLYSHRWFVKDFGRRVVAAVVEPLEEIPAEWAETIEWTKQAVSLDI</sequence>
<keyword evidence="8" id="KW-1185">Reference proteome</keyword>
<feature type="region of interest" description="Disordered" evidence="5">
    <location>
        <begin position="43"/>
        <end position="68"/>
    </location>
</feature>
<evidence type="ECO:0000313" key="8">
    <source>
        <dbReference type="Proteomes" id="UP001194746"/>
    </source>
</evidence>
<dbReference type="InterPro" id="IPR053157">
    <property type="entry name" value="Sterol_Uptake_Regulator"/>
</dbReference>
<dbReference type="PANTHER" id="PTHR47784">
    <property type="entry name" value="STEROL UPTAKE CONTROL PROTEIN 2"/>
    <property type="match status" value="1"/>
</dbReference>
<dbReference type="Pfam" id="PF00172">
    <property type="entry name" value="Zn_clus"/>
    <property type="match status" value="1"/>
</dbReference>
<evidence type="ECO:0000313" key="7">
    <source>
        <dbReference type="EMBL" id="KAF9883983.1"/>
    </source>
</evidence>
<comment type="caution">
    <text evidence="7">The sequence shown here is derived from an EMBL/GenBank/DDBJ whole genome shotgun (WGS) entry which is preliminary data.</text>
</comment>
<keyword evidence="1" id="KW-0805">Transcription regulation</keyword>
<evidence type="ECO:0000259" key="6">
    <source>
        <dbReference type="PROSITE" id="PS50048"/>
    </source>
</evidence>
<reference evidence="7" key="2">
    <citation type="submission" date="2020-02" db="EMBL/GenBank/DDBJ databases">
        <authorList>
            <person name="Gilchrist C.L.M."/>
            <person name="Chooi Y.-H."/>
        </authorList>
    </citation>
    <scope>NUCLEOTIDE SEQUENCE</scope>
    <source>
        <strain evidence="7">MST-FP2251</strain>
    </source>
</reference>
<feature type="domain" description="Zn(2)-C6 fungal-type" evidence="6">
    <location>
        <begin position="13"/>
        <end position="43"/>
    </location>
</feature>
<evidence type="ECO:0000256" key="5">
    <source>
        <dbReference type="SAM" id="MobiDB-lite"/>
    </source>
</evidence>
<proteinExistence type="predicted"/>
<dbReference type="GO" id="GO:0001228">
    <property type="term" value="F:DNA-binding transcription activator activity, RNA polymerase II-specific"/>
    <property type="evidence" value="ECO:0007669"/>
    <property type="project" value="TreeGrafter"/>
</dbReference>
<dbReference type="CDD" id="cd00067">
    <property type="entry name" value="GAL4"/>
    <property type="match status" value="1"/>
</dbReference>
<reference evidence="7" key="1">
    <citation type="journal article" date="2019" name="Beilstein J. Org. Chem.">
        <title>Nanangenines: drimane sesquiterpenoids as the dominant metabolite cohort of a novel Australian fungus, Aspergillus nanangensis.</title>
        <authorList>
            <person name="Lacey H.J."/>
            <person name="Gilchrist C.L.M."/>
            <person name="Crombie A."/>
            <person name="Kalaitzis J.A."/>
            <person name="Vuong D."/>
            <person name="Rutledge P.J."/>
            <person name="Turner P."/>
            <person name="Pitt J.I."/>
            <person name="Lacey E."/>
            <person name="Chooi Y.H."/>
            <person name="Piggott A.M."/>
        </authorList>
    </citation>
    <scope>NUCLEOTIDE SEQUENCE</scope>
    <source>
        <strain evidence="7">MST-FP2251</strain>
    </source>
</reference>
<dbReference type="SMART" id="SM00066">
    <property type="entry name" value="GAL4"/>
    <property type="match status" value="1"/>
</dbReference>
<protein>
    <recommendedName>
        <fullName evidence="6">Zn(2)-C6 fungal-type domain-containing protein</fullName>
    </recommendedName>
</protein>
<evidence type="ECO:0000256" key="1">
    <source>
        <dbReference type="ARBA" id="ARBA00023015"/>
    </source>
</evidence>
<keyword evidence="4" id="KW-0539">Nucleus</keyword>
<keyword evidence="3" id="KW-0804">Transcription</keyword>
<dbReference type="InterPro" id="IPR001138">
    <property type="entry name" value="Zn2Cys6_DnaBD"/>
</dbReference>
<accession>A0AAD4CDS1</accession>
<dbReference type="Pfam" id="PF11951">
    <property type="entry name" value="Fungal_trans_2"/>
    <property type="match status" value="1"/>
</dbReference>
<dbReference type="Proteomes" id="UP001194746">
    <property type="component" value="Unassembled WGS sequence"/>
</dbReference>
<dbReference type="InterPro" id="IPR036864">
    <property type="entry name" value="Zn2-C6_fun-type_DNA-bd_sf"/>
</dbReference>
<dbReference type="GO" id="GO:0003677">
    <property type="term" value="F:DNA binding"/>
    <property type="evidence" value="ECO:0007669"/>
    <property type="project" value="UniProtKB-KW"/>
</dbReference>
<dbReference type="AlphaFoldDB" id="A0AAD4CDS1"/>
<dbReference type="GO" id="GO:0008270">
    <property type="term" value="F:zinc ion binding"/>
    <property type="evidence" value="ECO:0007669"/>
    <property type="project" value="InterPro"/>
</dbReference>
<dbReference type="InterPro" id="IPR021858">
    <property type="entry name" value="Fun_TF"/>
</dbReference>
<dbReference type="Gene3D" id="4.10.240.10">
    <property type="entry name" value="Zn(2)-C6 fungal-type DNA-binding domain"/>
    <property type="match status" value="1"/>
</dbReference>
<dbReference type="EMBL" id="VCAU01000139">
    <property type="protein sequence ID" value="KAF9883983.1"/>
    <property type="molecule type" value="Genomic_DNA"/>
</dbReference>
<dbReference type="PROSITE" id="PS50048">
    <property type="entry name" value="ZN2_CY6_FUNGAL_2"/>
    <property type="match status" value="1"/>
</dbReference>
<evidence type="ECO:0000256" key="3">
    <source>
        <dbReference type="ARBA" id="ARBA00023163"/>
    </source>
</evidence>
<keyword evidence="2" id="KW-0238">DNA-binding</keyword>
<organism evidence="7 8">
    <name type="scientific">Aspergillus nanangensis</name>
    <dbReference type="NCBI Taxonomy" id="2582783"/>
    <lineage>
        <taxon>Eukaryota</taxon>
        <taxon>Fungi</taxon>
        <taxon>Dikarya</taxon>
        <taxon>Ascomycota</taxon>
        <taxon>Pezizomycotina</taxon>
        <taxon>Eurotiomycetes</taxon>
        <taxon>Eurotiomycetidae</taxon>
        <taxon>Eurotiales</taxon>
        <taxon>Aspergillaceae</taxon>
        <taxon>Aspergillus</taxon>
        <taxon>Aspergillus subgen. Circumdati</taxon>
    </lineage>
</organism>
<evidence type="ECO:0000256" key="4">
    <source>
        <dbReference type="ARBA" id="ARBA00023242"/>
    </source>
</evidence>
<dbReference type="PROSITE" id="PS00463">
    <property type="entry name" value="ZN2_CY6_FUNGAL_1"/>
    <property type="match status" value="1"/>
</dbReference>